<dbReference type="eggNOG" id="COG3877">
    <property type="taxonomic scope" value="Bacteria"/>
</dbReference>
<dbReference type="OrthoDB" id="9797643at2"/>
<feature type="domain" description="DUF2089" evidence="1">
    <location>
        <begin position="43"/>
        <end position="89"/>
    </location>
</feature>
<dbReference type="AlphaFoldDB" id="F2NMM9"/>
<evidence type="ECO:0000259" key="1">
    <source>
        <dbReference type="Pfam" id="PF09862"/>
    </source>
</evidence>
<dbReference type="InterPro" id="IPR042070">
    <property type="entry name" value="PucR_C-HTH_sf"/>
</dbReference>
<dbReference type="Proteomes" id="UP000007030">
    <property type="component" value="Chromosome"/>
</dbReference>
<evidence type="ECO:0000259" key="2">
    <source>
        <dbReference type="Pfam" id="PF22747"/>
    </source>
</evidence>
<sequence>MSEYAAPTHCPVCHETLRVTGLRCPHCRTRIEGEFVLNEFALLPPEPLEFLRLFVKARGNLKEVERILGVSYPTVRARLEALLRALGYEVEEETNDERAEVLAALERGEISAEEAAARLRALRKR</sequence>
<dbReference type="InterPro" id="IPR018658">
    <property type="entry name" value="DUF2089"/>
</dbReference>
<dbReference type="STRING" id="869210.Marky_1678"/>
<keyword evidence="4" id="KW-1185">Reference proteome</keyword>
<dbReference type="EMBL" id="CP002630">
    <property type="protein sequence ID" value="AEB12413.1"/>
    <property type="molecule type" value="Genomic_DNA"/>
</dbReference>
<protein>
    <recommendedName>
        <fullName evidence="5">DUF2089 domain-containing protein</fullName>
    </recommendedName>
</protein>
<dbReference type="Pfam" id="PF22747">
    <property type="entry name" value="Zn_ribbon_DUF2089"/>
    <property type="match status" value="1"/>
</dbReference>
<dbReference type="KEGG" id="mhd:Marky_1678"/>
<dbReference type="HOGENOM" id="CLU_132137_0_0_0"/>
<evidence type="ECO:0000313" key="4">
    <source>
        <dbReference type="Proteomes" id="UP000007030"/>
    </source>
</evidence>
<proteinExistence type="predicted"/>
<gene>
    <name evidence="3" type="ordered locus">Marky_1678</name>
</gene>
<feature type="domain" description="DUF2089" evidence="2">
    <location>
        <begin position="10"/>
        <end position="41"/>
    </location>
</feature>
<dbReference type="Gene3D" id="1.10.10.2840">
    <property type="entry name" value="PucR C-terminal helix-turn-helix domain"/>
    <property type="match status" value="1"/>
</dbReference>
<reference evidence="3 4" key="1">
    <citation type="journal article" date="2012" name="Stand. Genomic Sci.">
        <title>Complete genome sequence of the aerobic, heterotroph Marinithermus hydrothermalis type strain (T1(T)) from a deep-sea hydrothermal vent chimney.</title>
        <authorList>
            <person name="Copeland A."/>
            <person name="Gu W."/>
            <person name="Yasawong M."/>
            <person name="Lapidus A."/>
            <person name="Lucas S."/>
            <person name="Deshpande S."/>
            <person name="Pagani I."/>
            <person name="Tapia R."/>
            <person name="Cheng J.F."/>
            <person name="Goodwin L.A."/>
            <person name="Pitluck S."/>
            <person name="Liolios K."/>
            <person name="Ivanova N."/>
            <person name="Mavromatis K."/>
            <person name="Mikhailova N."/>
            <person name="Pati A."/>
            <person name="Chen A."/>
            <person name="Palaniappan K."/>
            <person name="Land M."/>
            <person name="Pan C."/>
            <person name="Brambilla E.M."/>
            <person name="Rohde M."/>
            <person name="Tindall B.J."/>
            <person name="Sikorski J."/>
            <person name="Goker M."/>
            <person name="Detter J.C."/>
            <person name="Bristow J."/>
            <person name="Eisen J.A."/>
            <person name="Markowitz V."/>
            <person name="Hugenholtz P."/>
            <person name="Kyrpides N.C."/>
            <person name="Klenk H.P."/>
            <person name="Woyke T."/>
        </authorList>
    </citation>
    <scope>NUCLEOTIDE SEQUENCE [LARGE SCALE GENOMIC DNA]</scope>
    <source>
        <strain evidence="4">DSM 14884 / JCM 11576 / T1</strain>
    </source>
</reference>
<accession>F2NMM9</accession>
<dbReference type="RefSeq" id="WP_013704460.1">
    <property type="nucleotide sequence ID" value="NC_015387.1"/>
</dbReference>
<evidence type="ECO:0008006" key="5">
    <source>
        <dbReference type="Google" id="ProtNLM"/>
    </source>
</evidence>
<evidence type="ECO:0000313" key="3">
    <source>
        <dbReference type="EMBL" id="AEB12413.1"/>
    </source>
</evidence>
<organism evidence="3 4">
    <name type="scientific">Marinithermus hydrothermalis (strain DSM 14884 / JCM 11576 / T1)</name>
    <dbReference type="NCBI Taxonomy" id="869210"/>
    <lineage>
        <taxon>Bacteria</taxon>
        <taxon>Thermotogati</taxon>
        <taxon>Deinococcota</taxon>
        <taxon>Deinococci</taxon>
        <taxon>Thermales</taxon>
        <taxon>Thermaceae</taxon>
        <taxon>Marinithermus</taxon>
    </lineage>
</organism>
<dbReference type="Pfam" id="PF09862">
    <property type="entry name" value="DUF2089"/>
    <property type="match status" value="1"/>
</dbReference>
<dbReference type="InterPro" id="IPR053957">
    <property type="entry name" value="DUF2089_Zn_ribbon"/>
</dbReference>
<name>F2NMM9_MARHT</name>